<dbReference type="AlphaFoldDB" id="A0A255GDS6"/>
<sequence>MSHEPLILTLAGDTPQIDPSAFVAPGARVIGAAELGPEASVWYGATIRADRAPIALGRRSNLQDNATMHADPAYPCTVGADVTIGHNAVVHGCTVGDRCVIGMGAVIMNGAGIGEECLVAGGAVVLEGAEIPAGSLVAGVPAKVRRPLTDAERAALPHGATDYAENALRHRTALDRPTDPR</sequence>
<name>A0A255GDS6_9ACTN</name>
<dbReference type="InterPro" id="IPR047324">
    <property type="entry name" value="LbH_gamma_CA-like"/>
</dbReference>
<organism evidence="2 3">
    <name type="scientific">Enemella evansiae</name>
    <dbReference type="NCBI Taxonomy" id="2016499"/>
    <lineage>
        <taxon>Bacteria</taxon>
        <taxon>Bacillati</taxon>
        <taxon>Actinomycetota</taxon>
        <taxon>Actinomycetes</taxon>
        <taxon>Propionibacteriales</taxon>
        <taxon>Propionibacteriaceae</taxon>
        <taxon>Enemella</taxon>
    </lineage>
</organism>
<gene>
    <name evidence="2" type="ORF">CGZ94_11610</name>
</gene>
<accession>A0A255GDS6</accession>
<dbReference type="InterPro" id="IPR001451">
    <property type="entry name" value="Hexapep"/>
</dbReference>
<dbReference type="OrthoDB" id="9803036at2"/>
<dbReference type="PANTHER" id="PTHR13061:SF29">
    <property type="entry name" value="GAMMA CARBONIC ANHYDRASE-LIKE 1, MITOCHONDRIAL-RELATED"/>
    <property type="match status" value="1"/>
</dbReference>
<dbReference type="CDD" id="cd04645">
    <property type="entry name" value="LbH_gamma_CA_like"/>
    <property type="match status" value="1"/>
</dbReference>
<dbReference type="Gene3D" id="2.160.10.10">
    <property type="entry name" value="Hexapeptide repeat proteins"/>
    <property type="match status" value="1"/>
</dbReference>
<dbReference type="EMBL" id="NMVO01000013">
    <property type="protein sequence ID" value="OYO13602.1"/>
    <property type="molecule type" value="Genomic_DNA"/>
</dbReference>
<dbReference type="Pfam" id="PF00132">
    <property type="entry name" value="Hexapep"/>
    <property type="match status" value="1"/>
</dbReference>
<protein>
    <submittedName>
        <fullName evidence="2">Gamma carbonic anhydrase family protein</fullName>
    </submittedName>
</protein>
<dbReference type="RefSeq" id="WP_094405701.1">
    <property type="nucleotide sequence ID" value="NZ_NMVO01000013.1"/>
</dbReference>
<keyword evidence="3" id="KW-1185">Reference proteome</keyword>
<evidence type="ECO:0000313" key="2">
    <source>
        <dbReference type="EMBL" id="OYO13602.1"/>
    </source>
</evidence>
<dbReference type="InterPro" id="IPR050484">
    <property type="entry name" value="Transf_Hexapept/Carb_Anhydrase"/>
</dbReference>
<proteinExistence type="predicted"/>
<dbReference type="PANTHER" id="PTHR13061">
    <property type="entry name" value="DYNACTIN SUBUNIT P25"/>
    <property type="match status" value="1"/>
</dbReference>
<evidence type="ECO:0000313" key="3">
    <source>
        <dbReference type="Proteomes" id="UP000215896"/>
    </source>
</evidence>
<dbReference type="SUPFAM" id="SSF51161">
    <property type="entry name" value="Trimeric LpxA-like enzymes"/>
    <property type="match status" value="1"/>
</dbReference>
<dbReference type="InterPro" id="IPR011004">
    <property type="entry name" value="Trimer_LpxA-like_sf"/>
</dbReference>
<feature type="region of interest" description="Disordered" evidence="1">
    <location>
        <begin position="159"/>
        <end position="181"/>
    </location>
</feature>
<dbReference type="Proteomes" id="UP000215896">
    <property type="component" value="Unassembled WGS sequence"/>
</dbReference>
<reference evidence="2 3" key="1">
    <citation type="submission" date="2017-07" db="EMBL/GenBank/DDBJ databases">
        <title>Draft whole genome sequences of clinical Proprionibacteriaceae strains.</title>
        <authorList>
            <person name="Bernier A.-M."/>
            <person name="Bernard K."/>
            <person name="Domingo M.-C."/>
        </authorList>
    </citation>
    <scope>NUCLEOTIDE SEQUENCE [LARGE SCALE GENOMIC DNA]</scope>
    <source>
        <strain evidence="2 3">NML 030167</strain>
    </source>
</reference>
<evidence type="ECO:0000256" key="1">
    <source>
        <dbReference type="SAM" id="MobiDB-lite"/>
    </source>
</evidence>
<comment type="caution">
    <text evidence="2">The sequence shown here is derived from an EMBL/GenBank/DDBJ whole genome shotgun (WGS) entry which is preliminary data.</text>
</comment>
<feature type="compositionally biased region" description="Basic and acidic residues" evidence="1">
    <location>
        <begin position="172"/>
        <end position="181"/>
    </location>
</feature>